<dbReference type="EMBL" id="CP001634">
    <property type="protein sequence ID" value="ACR79883.1"/>
    <property type="molecule type" value="Genomic_DNA"/>
</dbReference>
<gene>
    <name evidence="6" type="primary">nanE</name>
    <name evidence="7" type="ordered locus">Kole_1183</name>
</gene>
<dbReference type="PANTHER" id="PTHR36204:SF1">
    <property type="entry name" value="N-ACETYLMANNOSAMINE-6-PHOSPHATE 2-EPIMERASE-RELATED"/>
    <property type="match status" value="1"/>
</dbReference>
<comment type="function">
    <text evidence="2 6">Converts N-acetylmannosamine-6-phosphate (ManNAc-6-P) to N-acetylglucosamine-6-phosphate (GlcNAc-6-P).</text>
</comment>
<dbReference type="KEGG" id="kol:Kole_1183"/>
<proteinExistence type="inferred from homology"/>
<evidence type="ECO:0000256" key="3">
    <source>
        <dbReference type="ARBA" id="ARBA00005081"/>
    </source>
</evidence>
<comment type="pathway">
    <text evidence="3 6">Amino-sugar metabolism; N-acetylneuraminate degradation; D-fructose 6-phosphate from N-acetylneuraminate: step 3/5.</text>
</comment>
<keyword evidence="5 6" id="KW-0119">Carbohydrate metabolism</keyword>
<evidence type="ECO:0000256" key="2">
    <source>
        <dbReference type="ARBA" id="ARBA00002147"/>
    </source>
</evidence>
<comment type="catalytic activity">
    <reaction evidence="1 6">
        <text>an N-acyl-D-glucosamine 6-phosphate = an N-acyl-D-mannosamine 6-phosphate</text>
        <dbReference type="Rhea" id="RHEA:23932"/>
        <dbReference type="ChEBI" id="CHEBI:57599"/>
        <dbReference type="ChEBI" id="CHEBI:57666"/>
        <dbReference type="EC" id="5.1.3.9"/>
    </reaction>
</comment>
<dbReference type="UniPathway" id="UPA00629">
    <property type="reaction ID" value="UER00682"/>
</dbReference>
<comment type="similarity">
    <text evidence="6">Belongs to the NanE family.</text>
</comment>
<dbReference type="eggNOG" id="COG3010">
    <property type="taxonomic scope" value="Bacteria"/>
</dbReference>
<dbReference type="STRING" id="521045.Kole_1183"/>
<dbReference type="PANTHER" id="PTHR36204">
    <property type="entry name" value="N-ACETYLMANNOSAMINE-6-PHOSPHATE 2-EPIMERASE-RELATED"/>
    <property type="match status" value="1"/>
</dbReference>
<dbReference type="SUPFAM" id="SSF51366">
    <property type="entry name" value="Ribulose-phoshate binding barrel"/>
    <property type="match status" value="1"/>
</dbReference>
<dbReference type="NCBIfam" id="NF002231">
    <property type="entry name" value="PRK01130.1"/>
    <property type="match status" value="1"/>
</dbReference>
<name>C5CIM1_KOSOT</name>
<dbReference type="OrthoDB" id="9781704at2"/>
<dbReference type="HOGENOM" id="CLU_086300_1_0_0"/>
<dbReference type="CDD" id="cd04729">
    <property type="entry name" value="NanE"/>
    <property type="match status" value="1"/>
</dbReference>
<dbReference type="FunFam" id="3.20.20.70:FF:000035">
    <property type="entry name" value="Putative N-acetylmannosamine-6-phosphate 2-epimerase"/>
    <property type="match status" value="1"/>
</dbReference>
<dbReference type="GO" id="GO:0006053">
    <property type="term" value="P:N-acetylmannosamine catabolic process"/>
    <property type="evidence" value="ECO:0007669"/>
    <property type="project" value="TreeGrafter"/>
</dbReference>
<dbReference type="RefSeq" id="WP_015868540.1">
    <property type="nucleotide sequence ID" value="NC_012785.1"/>
</dbReference>
<dbReference type="GO" id="GO:0005975">
    <property type="term" value="P:carbohydrate metabolic process"/>
    <property type="evidence" value="ECO:0007669"/>
    <property type="project" value="UniProtKB-UniRule"/>
</dbReference>
<evidence type="ECO:0000256" key="6">
    <source>
        <dbReference type="HAMAP-Rule" id="MF_01235"/>
    </source>
</evidence>
<dbReference type="InterPro" id="IPR013785">
    <property type="entry name" value="Aldolase_TIM"/>
</dbReference>
<protein>
    <recommendedName>
        <fullName evidence="6">Putative N-acetylmannosamine-6-phosphate 2-epimerase</fullName>
        <ecNumber evidence="6">5.1.3.9</ecNumber>
    </recommendedName>
    <alternativeName>
        <fullName evidence="6">ManNAc-6-P epimerase</fullName>
    </alternativeName>
</protein>
<organism evidence="7 8">
    <name type="scientific">Kosmotoga olearia (strain ATCC BAA-1733 / DSM 21960 / TBF 19.5.1)</name>
    <dbReference type="NCBI Taxonomy" id="521045"/>
    <lineage>
        <taxon>Bacteria</taxon>
        <taxon>Thermotogati</taxon>
        <taxon>Thermotogota</taxon>
        <taxon>Thermotogae</taxon>
        <taxon>Kosmotogales</taxon>
        <taxon>Kosmotogaceae</taxon>
        <taxon>Kosmotoga</taxon>
    </lineage>
</organism>
<evidence type="ECO:0000313" key="7">
    <source>
        <dbReference type="EMBL" id="ACR79883.1"/>
    </source>
</evidence>
<sequence length="239" mass="26331">MKTELLEKLKSGLIVSCQAFEGEPLYGDGIMVRMANAAVIGGAKAIRTNGVKDIKQIKEALDVPVIGIIKKHIEGYSVYITPTSKEALEVLEAGADIVALDCTKRPRPEPLKDIFENIRSNYPNALIMADIATVEDAEFVSQLSPDFLATTLSGYTKETRNRPKPDIELVKILAERFSIPVIAEGNYWEPSQVLEAMKAGAFAVTIGSAITRPHLVTARFNKFIQNWTKNKGLSEVQRK</sequence>
<dbReference type="InterPro" id="IPR007260">
    <property type="entry name" value="NanE"/>
</dbReference>
<dbReference type="HAMAP" id="MF_01235">
    <property type="entry name" value="ManNAc6P_epimer"/>
    <property type="match status" value="1"/>
</dbReference>
<dbReference type="Pfam" id="PF04131">
    <property type="entry name" value="NanE"/>
    <property type="match status" value="1"/>
</dbReference>
<dbReference type="EC" id="5.1.3.9" evidence="6"/>
<dbReference type="GO" id="GO:0019262">
    <property type="term" value="P:N-acetylneuraminate catabolic process"/>
    <property type="evidence" value="ECO:0007669"/>
    <property type="project" value="UniProtKB-UniRule"/>
</dbReference>
<dbReference type="AlphaFoldDB" id="C5CIM1"/>
<evidence type="ECO:0000256" key="1">
    <source>
        <dbReference type="ARBA" id="ARBA00000056"/>
    </source>
</evidence>
<keyword evidence="8" id="KW-1185">Reference proteome</keyword>
<dbReference type="Gene3D" id="3.20.20.70">
    <property type="entry name" value="Aldolase class I"/>
    <property type="match status" value="1"/>
</dbReference>
<evidence type="ECO:0000313" key="8">
    <source>
        <dbReference type="Proteomes" id="UP000002382"/>
    </source>
</evidence>
<evidence type="ECO:0000256" key="5">
    <source>
        <dbReference type="ARBA" id="ARBA00023277"/>
    </source>
</evidence>
<dbReference type="GO" id="GO:0005829">
    <property type="term" value="C:cytosol"/>
    <property type="evidence" value="ECO:0007669"/>
    <property type="project" value="TreeGrafter"/>
</dbReference>
<reference evidence="7 8" key="2">
    <citation type="journal article" date="2011" name="J. Bacteriol.">
        <title>Genome Sequence of Kosmotoga olearia Strain TBF 19.5.1, a Thermophilic Bacterium with a Wide Growth Temperature Range, Isolated from the Troll B Oil Platform in the North Sea.</title>
        <authorList>
            <person name="Swithers K.S."/>
            <person name="Dipippo J.L."/>
            <person name="Bruce D.C."/>
            <person name="Detter C."/>
            <person name="Tapia R."/>
            <person name="Han S."/>
            <person name="Goodwin L.A."/>
            <person name="Han J."/>
            <person name="Woyke T."/>
            <person name="Pitluck S."/>
            <person name="Pennacchio L."/>
            <person name="Nolan M."/>
            <person name="Mikhailova N."/>
            <person name="Land M.L."/>
            <person name="Nesbo C.L."/>
            <person name="Gogarten J.P."/>
            <person name="Noll K.M."/>
        </authorList>
    </citation>
    <scope>NUCLEOTIDE SEQUENCE [LARGE SCALE GENOMIC DNA]</scope>
    <source>
        <strain evidence="8">ATCC BAA-1733 / DSM 21960 / TBF 19.5.1</strain>
    </source>
</reference>
<evidence type="ECO:0000256" key="4">
    <source>
        <dbReference type="ARBA" id="ARBA00023235"/>
    </source>
</evidence>
<dbReference type="InterPro" id="IPR011060">
    <property type="entry name" value="RibuloseP-bd_barrel"/>
</dbReference>
<dbReference type="GO" id="GO:0047465">
    <property type="term" value="F:N-acylglucosamine-6-phosphate 2-epimerase activity"/>
    <property type="evidence" value="ECO:0007669"/>
    <property type="project" value="UniProtKB-EC"/>
</dbReference>
<reference evidence="7 8" key="1">
    <citation type="submission" date="2009-06" db="EMBL/GenBank/DDBJ databases">
        <title>Complete sequence of Thermotogales bacterium TBF 19.5.1.</title>
        <authorList>
            <consortium name="US DOE Joint Genome Institute"/>
            <person name="Lucas S."/>
            <person name="Copeland A."/>
            <person name="Lapidus A."/>
            <person name="Glavina del Rio T."/>
            <person name="Tice H."/>
            <person name="Bruce D."/>
            <person name="Goodwin L."/>
            <person name="Pitluck S."/>
            <person name="Chertkov O."/>
            <person name="Brettin T."/>
            <person name="Detter J.C."/>
            <person name="Han C."/>
            <person name="Schmutz J."/>
            <person name="Larimer F."/>
            <person name="Land M."/>
            <person name="Hauser L."/>
            <person name="Kyrpides N."/>
            <person name="Ovchinnikova G."/>
            <person name="Noll K."/>
        </authorList>
    </citation>
    <scope>NUCLEOTIDE SEQUENCE [LARGE SCALE GENOMIC DNA]</scope>
    <source>
        <strain evidence="8">ATCC BAA-1733 / DSM 21960 / TBF 19.5.1</strain>
    </source>
</reference>
<keyword evidence="4 6" id="KW-0413">Isomerase</keyword>
<accession>C5CIM1</accession>
<dbReference type="Proteomes" id="UP000002382">
    <property type="component" value="Chromosome"/>
</dbReference>